<name>A0ABW2D5Y3_9ACTN</name>
<reference evidence="4" key="1">
    <citation type="journal article" date="2019" name="Int. J. Syst. Evol. Microbiol.">
        <title>The Global Catalogue of Microorganisms (GCM) 10K type strain sequencing project: providing services to taxonomists for standard genome sequencing and annotation.</title>
        <authorList>
            <consortium name="The Broad Institute Genomics Platform"/>
            <consortium name="The Broad Institute Genome Sequencing Center for Infectious Disease"/>
            <person name="Wu L."/>
            <person name="Ma J."/>
        </authorList>
    </citation>
    <scope>NUCLEOTIDE SEQUENCE [LARGE SCALE GENOMIC DNA]</scope>
    <source>
        <strain evidence="4">KACC 12634</strain>
    </source>
</reference>
<evidence type="ECO:0000256" key="1">
    <source>
        <dbReference type="ARBA" id="ARBA00023002"/>
    </source>
</evidence>
<gene>
    <name evidence="3" type="ORF">ACFQS3_11100</name>
</gene>
<accession>A0ABW2D5Y3</accession>
<evidence type="ECO:0000259" key="2">
    <source>
        <dbReference type="SMART" id="SM00829"/>
    </source>
</evidence>
<evidence type="ECO:0000313" key="3">
    <source>
        <dbReference type="EMBL" id="MFC6957742.1"/>
    </source>
</evidence>
<dbReference type="EMBL" id="JBHSYS010000002">
    <property type="protein sequence ID" value="MFC6957742.1"/>
    <property type="molecule type" value="Genomic_DNA"/>
</dbReference>
<dbReference type="Pfam" id="PF13602">
    <property type="entry name" value="ADH_zinc_N_2"/>
    <property type="match status" value="1"/>
</dbReference>
<dbReference type="Pfam" id="PF08240">
    <property type="entry name" value="ADH_N"/>
    <property type="match status" value="1"/>
</dbReference>
<dbReference type="Gene3D" id="3.90.180.10">
    <property type="entry name" value="Medium-chain alcohol dehydrogenases, catalytic domain"/>
    <property type="match status" value="1"/>
</dbReference>
<organism evidence="3 4">
    <name type="scientific">Glycomyces mayteni</name>
    <dbReference type="NCBI Taxonomy" id="543887"/>
    <lineage>
        <taxon>Bacteria</taxon>
        <taxon>Bacillati</taxon>
        <taxon>Actinomycetota</taxon>
        <taxon>Actinomycetes</taxon>
        <taxon>Glycomycetales</taxon>
        <taxon>Glycomycetaceae</taxon>
        <taxon>Glycomyces</taxon>
    </lineage>
</organism>
<protein>
    <submittedName>
        <fullName evidence="3">NADP-dependent oxidoreductase</fullName>
        <ecNumber evidence="3">1.-.-.-</ecNumber>
    </submittedName>
</protein>
<dbReference type="GO" id="GO:0016491">
    <property type="term" value="F:oxidoreductase activity"/>
    <property type="evidence" value="ECO:0007669"/>
    <property type="project" value="UniProtKB-KW"/>
</dbReference>
<dbReference type="PANTHER" id="PTHR11695:SF294">
    <property type="entry name" value="RETICULON-4-INTERACTING PROTEIN 1, MITOCHONDRIAL"/>
    <property type="match status" value="1"/>
</dbReference>
<dbReference type="InterPro" id="IPR050700">
    <property type="entry name" value="YIM1/Zinc_Alcohol_DH_Fams"/>
</dbReference>
<dbReference type="SUPFAM" id="SSF50129">
    <property type="entry name" value="GroES-like"/>
    <property type="match status" value="1"/>
</dbReference>
<dbReference type="InterPro" id="IPR036291">
    <property type="entry name" value="NAD(P)-bd_dom_sf"/>
</dbReference>
<proteinExistence type="predicted"/>
<keyword evidence="4" id="KW-1185">Reference proteome</keyword>
<dbReference type="EC" id="1.-.-.-" evidence="3"/>
<comment type="caution">
    <text evidence="3">The sequence shown here is derived from an EMBL/GenBank/DDBJ whole genome shotgun (WGS) entry which is preliminary data.</text>
</comment>
<dbReference type="RefSeq" id="WP_382349843.1">
    <property type="nucleotide sequence ID" value="NZ_JBHMBP010000002.1"/>
</dbReference>
<dbReference type="InterPro" id="IPR002364">
    <property type="entry name" value="Quin_OxRdtase/zeta-crystal_CS"/>
</dbReference>
<dbReference type="Gene3D" id="3.40.50.720">
    <property type="entry name" value="NAD(P)-binding Rossmann-like Domain"/>
    <property type="match status" value="1"/>
</dbReference>
<dbReference type="SMART" id="SM00829">
    <property type="entry name" value="PKS_ER"/>
    <property type="match status" value="1"/>
</dbReference>
<evidence type="ECO:0000313" key="4">
    <source>
        <dbReference type="Proteomes" id="UP001596470"/>
    </source>
</evidence>
<dbReference type="InterPro" id="IPR013154">
    <property type="entry name" value="ADH-like_N"/>
</dbReference>
<dbReference type="PROSITE" id="PS01162">
    <property type="entry name" value="QOR_ZETA_CRYSTAL"/>
    <property type="match status" value="1"/>
</dbReference>
<dbReference type="PANTHER" id="PTHR11695">
    <property type="entry name" value="ALCOHOL DEHYDROGENASE RELATED"/>
    <property type="match status" value="1"/>
</dbReference>
<dbReference type="SUPFAM" id="SSF51735">
    <property type="entry name" value="NAD(P)-binding Rossmann-fold domains"/>
    <property type="match status" value="1"/>
</dbReference>
<feature type="domain" description="Enoyl reductase (ER)" evidence="2">
    <location>
        <begin position="12"/>
        <end position="301"/>
    </location>
</feature>
<dbReference type="InterPro" id="IPR011032">
    <property type="entry name" value="GroES-like_sf"/>
</dbReference>
<sequence length="304" mass="31433">MRAVFVTDQDAGTAGMAFGERPEPHASENDVVVRVRASGFTPGELTWPGTWTDRAGRDRTPSIPGHELAGVVDSLGYGTTGLTVGQRVFGLADWTRDGTLAELVAVEARNLAPLPADIDFTTGASLPISGLTAWQGLFDHGRLQAGQTVLVHGAAGGVGSVVSQLAREHGAHVIGTGRAADREAALDFGADEFLDLGGDDLGAVGLVDLVFDVIGGDVGARSAALVRPGGTLVTIAGPPEVRPAEAGAVFFVVEADRSQLAEIAARVRDGRLRTRIGAVHPLEDAVRAFNPVSRPTGKTIITIG</sequence>
<dbReference type="CDD" id="cd05289">
    <property type="entry name" value="MDR_like_2"/>
    <property type="match status" value="1"/>
</dbReference>
<dbReference type="InterPro" id="IPR020843">
    <property type="entry name" value="ER"/>
</dbReference>
<keyword evidence="1 3" id="KW-0560">Oxidoreductase</keyword>
<dbReference type="Proteomes" id="UP001596470">
    <property type="component" value="Unassembled WGS sequence"/>
</dbReference>